<reference evidence="2 3" key="1">
    <citation type="submission" date="2018-02" db="EMBL/GenBank/DDBJ databases">
        <title>Comparative genomes isolates from brazilian mangrove.</title>
        <authorList>
            <person name="Araujo J.E."/>
            <person name="Taketani R.G."/>
            <person name="Silva M.C.P."/>
            <person name="Loureco M.V."/>
            <person name="Andreote F.D."/>
        </authorList>
    </citation>
    <scope>NUCLEOTIDE SEQUENCE [LARGE SCALE GENOMIC DNA]</scope>
    <source>
        <strain evidence="2 3">Nap-Phe MGV</strain>
    </source>
</reference>
<gene>
    <name evidence="2" type="ORF">C5Y93_22895</name>
</gene>
<protein>
    <submittedName>
        <fullName evidence="2">Uncharacterized protein</fullName>
    </submittedName>
</protein>
<evidence type="ECO:0000256" key="1">
    <source>
        <dbReference type="SAM" id="Phobius"/>
    </source>
</evidence>
<keyword evidence="1" id="KW-1133">Transmembrane helix</keyword>
<evidence type="ECO:0000313" key="2">
    <source>
        <dbReference type="EMBL" id="PQO43505.1"/>
    </source>
</evidence>
<dbReference type="Proteomes" id="UP000237819">
    <property type="component" value="Unassembled WGS sequence"/>
</dbReference>
<keyword evidence="1" id="KW-0812">Transmembrane</keyword>
<feature type="transmembrane region" description="Helical" evidence="1">
    <location>
        <begin position="40"/>
        <end position="60"/>
    </location>
</feature>
<evidence type="ECO:0000313" key="3">
    <source>
        <dbReference type="Proteomes" id="UP000237819"/>
    </source>
</evidence>
<organism evidence="2 3">
    <name type="scientific">Blastopirellula marina</name>
    <dbReference type="NCBI Taxonomy" id="124"/>
    <lineage>
        <taxon>Bacteria</taxon>
        <taxon>Pseudomonadati</taxon>
        <taxon>Planctomycetota</taxon>
        <taxon>Planctomycetia</taxon>
        <taxon>Pirellulales</taxon>
        <taxon>Pirellulaceae</taxon>
        <taxon>Blastopirellula</taxon>
    </lineage>
</organism>
<feature type="transmembrane region" description="Helical" evidence="1">
    <location>
        <begin position="6"/>
        <end position="28"/>
    </location>
</feature>
<keyword evidence="1" id="KW-0472">Membrane</keyword>
<name>A0A2S8GGB5_9BACT</name>
<accession>A0A2S8GGB5</accession>
<dbReference type="EMBL" id="PUHZ01000023">
    <property type="protein sequence ID" value="PQO43505.1"/>
    <property type="molecule type" value="Genomic_DNA"/>
</dbReference>
<sequence length="192" mass="21418">MLQDFYTFYAVLAMSIGLMVTTAALYFSGLLRRLINARRFGVWQLLGFMLAIALIVGVYARIEKWNRPNTQFERLLSGSESHSVTRLRIIGSQRVKVIEDQGSCELITSAMRRPASVGYVPVRSLVCYDSTIKLDSGESVQAGIGVFDDNGPTLVIMHPLNRSFSDPKFYTVPLGASLPPELEKKLMCFADE</sequence>
<dbReference type="AlphaFoldDB" id="A0A2S8GGB5"/>
<proteinExistence type="predicted"/>
<comment type="caution">
    <text evidence="2">The sequence shown here is derived from an EMBL/GenBank/DDBJ whole genome shotgun (WGS) entry which is preliminary data.</text>
</comment>
<dbReference type="RefSeq" id="WP_105337791.1">
    <property type="nucleotide sequence ID" value="NZ_PUHZ01000023.1"/>
</dbReference>